<dbReference type="PANTHER" id="PTHR43180:SF99">
    <property type="entry name" value="SECOISOLARICIRESINOL DEHYDROGENASE"/>
    <property type="match status" value="1"/>
</dbReference>
<evidence type="ECO:0000313" key="3">
    <source>
        <dbReference type="EMBL" id="PON97376.1"/>
    </source>
</evidence>
<sequence>MIACRLSGKVALITGGASGIGESSARLFVQQGAKVVIADIQDDLGHSVCDSIRGTDHQNDVVSYVHCDVTKDSDVENAFDFAIAKLGKLDIVFSNAGFAGNTNPSILETEREHFKRVFDVNVYGAFLMAKHAARVMIPARRGSILFTSSSASVVHGDVTHAYTASKHAVVGLAKNLCVELGQYGIRVNCVSPFGVATPMLTRTMGMEKEEVEAAISAGANLKGAVLRAEDVAEAAVFLVSDEAKYVSGVNLVVDGGYSTTNTALKDRVVRSHKMPKSSSNGFSVKRD</sequence>
<proteinExistence type="inferred from homology"/>
<dbReference type="FunFam" id="3.40.50.720:FF:000084">
    <property type="entry name" value="Short-chain dehydrogenase reductase"/>
    <property type="match status" value="1"/>
</dbReference>
<name>A0A2P5FHY1_TREOI</name>
<dbReference type="CDD" id="cd05326">
    <property type="entry name" value="secoisolariciresinol-DH_like_SDR_c"/>
    <property type="match status" value="1"/>
</dbReference>
<dbReference type="Gene3D" id="3.40.50.720">
    <property type="entry name" value="NAD(P)-binding Rossmann-like Domain"/>
    <property type="match status" value="1"/>
</dbReference>
<dbReference type="PRINTS" id="PR00080">
    <property type="entry name" value="SDRFAMILY"/>
</dbReference>
<dbReference type="PRINTS" id="PR00081">
    <property type="entry name" value="GDHRDH"/>
</dbReference>
<evidence type="ECO:0000256" key="2">
    <source>
        <dbReference type="ARBA" id="ARBA00023002"/>
    </source>
</evidence>
<dbReference type="InParanoid" id="A0A2P5FHY1"/>
<dbReference type="InterPro" id="IPR045309">
    <property type="entry name" value="ABA2-like"/>
</dbReference>
<dbReference type="Pfam" id="PF13561">
    <property type="entry name" value="adh_short_C2"/>
    <property type="match status" value="1"/>
</dbReference>
<dbReference type="EMBL" id="JXTC01000032">
    <property type="protein sequence ID" value="PON97376.1"/>
    <property type="molecule type" value="Genomic_DNA"/>
</dbReference>
<dbReference type="SUPFAM" id="SSF51735">
    <property type="entry name" value="NAD(P)-binding Rossmann-fold domains"/>
    <property type="match status" value="1"/>
</dbReference>
<reference evidence="4" key="1">
    <citation type="submission" date="2016-06" db="EMBL/GenBank/DDBJ databases">
        <title>Parallel loss of symbiosis genes in relatives of nitrogen-fixing non-legume Parasponia.</title>
        <authorList>
            <person name="Van Velzen R."/>
            <person name="Holmer R."/>
            <person name="Bu F."/>
            <person name="Rutten L."/>
            <person name="Van Zeijl A."/>
            <person name="Liu W."/>
            <person name="Santuari L."/>
            <person name="Cao Q."/>
            <person name="Sharma T."/>
            <person name="Shen D."/>
            <person name="Roswanjaya Y."/>
            <person name="Wardhani T."/>
            <person name="Kalhor M.S."/>
            <person name="Jansen J."/>
            <person name="Van den Hoogen J."/>
            <person name="Gungor B."/>
            <person name="Hartog M."/>
            <person name="Hontelez J."/>
            <person name="Verver J."/>
            <person name="Yang W.-C."/>
            <person name="Schijlen E."/>
            <person name="Repin R."/>
            <person name="Schilthuizen M."/>
            <person name="Schranz E."/>
            <person name="Heidstra R."/>
            <person name="Miyata K."/>
            <person name="Fedorova E."/>
            <person name="Kohlen W."/>
            <person name="Bisseling T."/>
            <person name="Smit S."/>
            <person name="Geurts R."/>
        </authorList>
    </citation>
    <scope>NUCLEOTIDE SEQUENCE [LARGE SCALE GENOMIC DNA]</scope>
    <source>
        <strain evidence="4">cv. RG33-2</strain>
    </source>
</reference>
<organism evidence="3 4">
    <name type="scientific">Trema orientale</name>
    <name type="common">Charcoal tree</name>
    <name type="synonym">Celtis orientalis</name>
    <dbReference type="NCBI Taxonomy" id="63057"/>
    <lineage>
        <taxon>Eukaryota</taxon>
        <taxon>Viridiplantae</taxon>
        <taxon>Streptophyta</taxon>
        <taxon>Embryophyta</taxon>
        <taxon>Tracheophyta</taxon>
        <taxon>Spermatophyta</taxon>
        <taxon>Magnoliopsida</taxon>
        <taxon>eudicotyledons</taxon>
        <taxon>Gunneridae</taxon>
        <taxon>Pentapetalae</taxon>
        <taxon>rosids</taxon>
        <taxon>fabids</taxon>
        <taxon>Rosales</taxon>
        <taxon>Cannabaceae</taxon>
        <taxon>Trema</taxon>
    </lineage>
</organism>
<keyword evidence="2" id="KW-0560">Oxidoreductase</keyword>
<dbReference type="InterPro" id="IPR002347">
    <property type="entry name" value="SDR_fam"/>
</dbReference>
<dbReference type="PROSITE" id="PS00061">
    <property type="entry name" value="ADH_SHORT"/>
    <property type="match status" value="1"/>
</dbReference>
<dbReference type="InterPro" id="IPR020904">
    <property type="entry name" value="Sc_DH/Rdtase_CS"/>
</dbReference>
<dbReference type="OrthoDB" id="294295at2759"/>
<comment type="similarity">
    <text evidence="1">Belongs to the short-chain dehydrogenases/reductases (SDR) family.</text>
</comment>
<dbReference type="PANTHER" id="PTHR43180">
    <property type="entry name" value="3-OXOACYL-(ACYL-CARRIER-PROTEIN) REDUCTASE (AFU_ORTHOLOGUE AFUA_6G11210)"/>
    <property type="match status" value="1"/>
</dbReference>
<dbReference type="InterPro" id="IPR036291">
    <property type="entry name" value="NAD(P)-bd_dom_sf"/>
</dbReference>
<dbReference type="Proteomes" id="UP000237000">
    <property type="component" value="Unassembled WGS sequence"/>
</dbReference>
<evidence type="ECO:0000256" key="1">
    <source>
        <dbReference type="ARBA" id="ARBA00006484"/>
    </source>
</evidence>
<protein>
    <submittedName>
        <fullName evidence="3">Short-chain dehydrogenase/reductase</fullName>
    </submittedName>
</protein>
<dbReference type="AlphaFoldDB" id="A0A2P5FHY1"/>
<accession>A0A2P5FHY1</accession>
<gene>
    <name evidence="3" type="primary">TorSDR7</name>
    <name evidence="3" type="ORF">TorRG33x02_068430</name>
</gene>
<keyword evidence="4" id="KW-1185">Reference proteome</keyword>
<dbReference type="GO" id="GO:0016616">
    <property type="term" value="F:oxidoreductase activity, acting on the CH-OH group of donors, NAD or NADP as acceptor"/>
    <property type="evidence" value="ECO:0007669"/>
    <property type="project" value="InterPro"/>
</dbReference>
<dbReference type="STRING" id="63057.A0A2P5FHY1"/>
<comment type="caution">
    <text evidence="3">The sequence shown here is derived from an EMBL/GenBank/DDBJ whole genome shotgun (WGS) entry which is preliminary data.</text>
</comment>
<dbReference type="NCBIfam" id="NF005559">
    <property type="entry name" value="PRK07231.1"/>
    <property type="match status" value="1"/>
</dbReference>
<evidence type="ECO:0000313" key="4">
    <source>
        <dbReference type="Proteomes" id="UP000237000"/>
    </source>
</evidence>